<dbReference type="AlphaFoldDB" id="A0AAV5JX59"/>
<protein>
    <submittedName>
        <fullName evidence="2">Uncharacterized protein</fullName>
    </submittedName>
</protein>
<feature type="compositionally biased region" description="Basic and acidic residues" evidence="1">
    <location>
        <begin position="28"/>
        <end position="38"/>
    </location>
</feature>
<gene>
    <name evidence="2" type="ORF">SLEP1_g26263</name>
</gene>
<dbReference type="Proteomes" id="UP001054252">
    <property type="component" value="Unassembled WGS sequence"/>
</dbReference>
<feature type="region of interest" description="Disordered" evidence="1">
    <location>
        <begin position="1"/>
        <end position="38"/>
    </location>
</feature>
<feature type="compositionally biased region" description="Basic residues" evidence="1">
    <location>
        <begin position="16"/>
        <end position="27"/>
    </location>
</feature>
<accession>A0AAV5JX59</accession>
<organism evidence="2 3">
    <name type="scientific">Rubroshorea leprosula</name>
    <dbReference type="NCBI Taxonomy" id="152421"/>
    <lineage>
        <taxon>Eukaryota</taxon>
        <taxon>Viridiplantae</taxon>
        <taxon>Streptophyta</taxon>
        <taxon>Embryophyta</taxon>
        <taxon>Tracheophyta</taxon>
        <taxon>Spermatophyta</taxon>
        <taxon>Magnoliopsida</taxon>
        <taxon>eudicotyledons</taxon>
        <taxon>Gunneridae</taxon>
        <taxon>Pentapetalae</taxon>
        <taxon>rosids</taxon>
        <taxon>malvids</taxon>
        <taxon>Malvales</taxon>
        <taxon>Dipterocarpaceae</taxon>
        <taxon>Rubroshorea</taxon>
    </lineage>
</organism>
<dbReference type="EMBL" id="BPVZ01000043">
    <property type="protein sequence ID" value="GKV15476.1"/>
    <property type="molecule type" value="Genomic_DNA"/>
</dbReference>
<comment type="caution">
    <text evidence="2">The sequence shown here is derived from an EMBL/GenBank/DDBJ whole genome shotgun (WGS) entry which is preliminary data.</text>
</comment>
<evidence type="ECO:0000256" key="1">
    <source>
        <dbReference type="SAM" id="MobiDB-lite"/>
    </source>
</evidence>
<evidence type="ECO:0000313" key="3">
    <source>
        <dbReference type="Proteomes" id="UP001054252"/>
    </source>
</evidence>
<proteinExistence type="predicted"/>
<name>A0AAV5JX59_9ROSI</name>
<keyword evidence="3" id="KW-1185">Reference proteome</keyword>
<reference evidence="2 3" key="1">
    <citation type="journal article" date="2021" name="Commun. Biol.">
        <title>The genome of Shorea leprosula (Dipterocarpaceae) highlights the ecological relevance of drought in aseasonal tropical rainforests.</title>
        <authorList>
            <person name="Ng K.K.S."/>
            <person name="Kobayashi M.J."/>
            <person name="Fawcett J.A."/>
            <person name="Hatakeyama M."/>
            <person name="Paape T."/>
            <person name="Ng C.H."/>
            <person name="Ang C.C."/>
            <person name="Tnah L.H."/>
            <person name="Lee C.T."/>
            <person name="Nishiyama T."/>
            <person name="Sese J."/>
            <person name="O'Brien M.J."/>
            <person name="Copetti D."/>
            <person name="Mohd Noor M.I."/>
            <person name="Ong R.C."/>
            <person name="Putra M."/>
            <person name="Sireger I.Z."/>
            <person name="Indrioko S."/>
            <person name="Kosugi Y."/>
            <person name="Izuno A."/>
            <person name="Isagi Y."/>
            <person name="Lee S.L."/>
            <person name="Shimizu K.K."/>
        </authorList>
    </citation>
    <scope>NUCLEOTIDE SEQUENCE [LARGE SCALE GENOMIC DNA]</scope>
    <source>
        <strain evidence="2">214</strain>
    </source>
</reference>
<sequence length="124" mass="13793">MQADTEHDPLSSSKSTSKKTKKRKREKQHKEAGEEEPAKAVEIIKAKVLVIPEDSNKIPPIISYFSSGYDPCKNRNSLPSVKVFRNKSERKANRLQVVVKPNDSNMEFAGTNYSGEAAVAQLCS</sequence>
<evidence type="ECO:0000313" key="2">
    <source>
        <dbReference type="EMBL" id="GKV15476.1"/>
    </source>
</evidence>